<dbReference type="GO" id="GO:0022857">
    <property type="term" value="F:transmembrane transporter activity"/>
    <property type="evidence" value="ECO:0007669"/>
    <property type="project" value="InterPro"/>
</dbReference>
<sequence>MNKNLTLLGTVFFLWGNITAINSVLIIFFYQYFHLSWQQSILITVIFYVAPFLTCLPCSALIARRGYRTVLLLSLALSAIGCLMLTLALQQDSFILSLIAMFVVATGVAAMQVVANPYLTLLSAPHKRIGNLCLASAVNSLGTTLAPLLVALLLELSPVDIPAREEPISMLWLYLAGFSLALIAGVFLLRLPDVERPEKTASGTHHSWHNRELMFSVAAIFVYVGVEVALATSLVKYLVTISGWSTTIAMSLVSFYWGGALAGRFLYGLFADRIGNYYPFLVATLTCAIAVVMAMYLNDLSGGYLLILTGLGNSILYPIIFGHTINKNPAIANLSAAAMVMAGIGGAVIPWLQAICIDEINLRASFVLPVVLYLILALWGQRNLRPGNAVICAEKGRA</sequence>
<keyword evidence="9" id="KW-1185">Reference proteome</keyword>
<dbReference type="PROSITE" id="PS50850">
    <property type="entry name" value="MFS"/>
    <property type="match status" value="1"/>
</dbReference>
<dbReference type="InterPro" id="IPR050375">
    <property type="entry name" value="MFS_TsgA-like"/>
</dbReference>
<feature type="transmembrane region" description="Helical" evidence="6">
    <location>
        <begin position="247"/>
        <end position="270"/>
    </location>
</feature>
<evidence type="ECO:0000256" key="4">
    <source>
        <dbReference type="ARBA" id="ARBA00022989"/>
    </source>
</evidence>
<feature type="transmembrane region" description="Helical" evidence="6">
    <location>
        <begin position="213"/>
        <end position="235"/>
    </location>
</feature>
<feature type="transmembrane region" description="Helical" evidence="6">
    <location>
        <begin position="360"/>
        <end position="379"/>
    </location>
</feature>
<feature type="transmembrane region" description="Helical" evidence="6">
    <location>
        <begin position="12"/>
        <end position="33"/>
    </location>
</feature>
<dbReference type="Gene3D" id="1.20.1250.20">
    <property type="entry name" value="MFS general substrate transporter like domains"/>
    <property type="match status" value="2"/>
</dbReference>
<name>A0A370R241_9GAMM</name>
<dbReference type="AlphaFoldDB" id="A0A370R241"/>
<evidence type="ECO:0000313" key="8">
    <source>
        <dbReference type="EMBL" id="RDK96000.1"/>
    </source>
</evidence>
<evidence type="ECO:0000256" key="2">
    <source>
        <dbReference type="ARBA" id="ARBA00022475"/>
    </source>
</evidence>
<dbReference type="OrthoDB" id="9795150at2"/>
<dbReference type="SUPFAM" id="SSF103473">
    <property type="entry name" value="MFS general substrate transporter"/>
    <property type="match status" value="1"/>
</dbReference>
<feature type="transmembrane region" description="Helical" evidence="6">
    <location>
        <begin position="172"/>
        <end position="192"/>
    </location>
</feature>
<comment type="subcellular location">
    <subcellularLocation>
        <location evidence="1">Cell inner membrane</location>
        <topology evidence="1">Multi-pass membrane protein</topology>
    </subcellularLocation>
</comment>
<feature type="transmembrane region" description="Helical" evidence="6">
    <location>
        <begin position="95"/>
        <end position="119"/>
    </location>
</feature>
<evidence type="ECO:0000256" key="6">
    <source>
        <dbReference type="SAM" id="Phobius"/>
    </source>
</evidence>
<dbReference type="PANTHER" id="PTHR43702:SF3">
    <property type="entry name" value="PROTEIN TSGA"/>
    <property type="match status" value="1"/>
</dbReference>
<comment type="caution">
    <text evidence="8">The sequence shown here is derived from an EMBL/GenBank/DDBJ whole genome shotgun (WGS) entry which is preliminary data.</text>
</comment>
<feature type="domain" description="Major facilitator superfamily (MFS) profile" evidence="7">
    <location>
        <begin position="4"/>
        <end position="388"/>
    </location>
</feature>
<evidence type="ECO:0000256" key="1">
    <source>
        <dbReference type="ARBA" id="ARBA00004429"/>
    </source>
</evidence>
<keyword evidence="2" id="KW-1003">Cell membrane</keyword>
<keyword evidence="4 6" id="KW-1133">Transmembrane helix</keyword>
<dbReference type="InterPro" id="IPR011701">
    <property type="entry name" value="MFS"/>
</dbReference>
<accession>A0A370R241</accession>
<feature type="transmembrane region" description="Helical" evidence="6">
    <location>
        <begin position="39"/>
        <end position="63"/>
    </location>
</feature>
<keyword evidence="5 6" id="KW-0472">Membrane</keyword>
<organism evidence="8 9">
    <name type="scientific">Enterobacillus tribolii</name>
    <dbReference type="NCBI Taxonomy" id="1487935"/>
    <lineage>
        <taxon>Bacteria</taxon>
        <taxon>Pseudomonadati</taxon>
        <taxon>Pseudomonadota</taxon>
        <taxon>Gammaproteobacteria</taxon>
        <taxon>Enterobacterales</taxon>
        <taxon>Hafniaceae</taxon>
        <taxon>Enterobacillus</taxon>
    </lineage>
</organism>
<dbReference type="GO" id="GO:0005886">
    <property type="term" value="C:plasma membrane"/>
    <property type="evidence" value="ECO:0007669"/>
    <property type="project" value="UniProtKB-SubCell"/>
</dbReference>
<feature type="transmembrane region" description="Helical" evidence="6">
    <location>
        <begin position="334"/>
        <end position="354"/>
    </location>
</feature>
<keyword evidence="3 6" id="KW-0812">Transmembrane</keyword>
<proteinExistence type="predicted"/>
<evidence type="ECO:0000256" key="3">
    <source>
        <dbReference type="ARBA" id="ARBA00022692"/>
    </source>
</evidence>
<dbReference type="InterPro" id="IPR036259">
    <property type="entry name" value="MFS_trans_sf"/>
</dbReference>
<evidence type="ECO:0000259" key="7">
    <source>
        <dbReference type="PROSITE" id="PS50850"/>
    </source>
</evidence>
<protein>
    <submittedName>
        <fullName evidence="8">FHS family L-fucose permease-like MFS transporter</fullName>
    </submittedName>
</protein>
<dbReference type="InterPro" id="IPR020846">
    <property type="entry name" value="MFS_dom"/>
</dbReference>
<feature type="transmembrane region" description="Helical" evidence="6">
    <location>
        <begin position="70"/>
        <end position="89"/>
    </location>
</feature>
<feature type="transmembrane region" description="Helical" evidence="6">
    <location>
        <begin position="131"/>
        <end position="152"/>
    </location>
</feature>
<feature type="transmembrane region" description="Helical" evidence="6">
    <location>
        <begin position="303"/>
        <end position="322"/>
    </location>
</feature>
<dbReference type="RefSeq" id="WP_115457725.1">
    <property type="nucleotide sequence ID" value="NZ_QRAP01000002.1"/>
</dbReference>
<dbReference type="Proteomes" id="UP000254848">
    <property type="component" value="Unassembled WGS sequence"/>
</dbReference>
<feature type="transmembrane region" description="Helical" evidence="6">
    <location>
        <begin position="277"/>
        <end position="297"/>
    </location>
</feature>
<dbReference type="Pfam" id="PF07690">
    <property type="entry name" value="MFS_1"/>
    <property type="match status" value="1"/>
</dbReference>
<dbReference type="EMBL" id="QRAP01000002">
    <property type="protein sequence ID" value="RDK96000.1"/>
    <property type="molecule type" value="Genomic_DNA"/>
</dbReference>
<gene>
    <name evidence="8" type="ORF">C8D90_102487</name>
</gene>
<dbReference type="PANTHER" id="PTHR43702">
    <property type="entry name" value="L-FUCOSE-PROTON SYMPORTER"/>
    <property type="match status" value="1"/>
</dbReference>
<reference evidence="8 9" key="1">
    <citation type="submission" date="2018-07" db="EMBL/GenBank/DDBJ databases">
        <title>Genomic Encyclopedia of Type Strains, Phase IV (KMG-IV): sequencing the most valuable type-strain genomes for metagenomic binning, comparative biology and taxonomic classification.</title>
        <authorList>
            <person name="Goeker M."/>
        </authorList>
    </citation>
    <scope>NUCLEOTIDE SEQUENCE [LARGE SCALE GENOMIC DNA]</scope>
    <source>
        <strain evidence="8 9">DSM 103736</strain>
    </source>
</reference>
<evidence type="ECO:0000256" key="5">
    <source>
        <dbReference type="ARBA" id="ARBA00023136"/>
    </source>
</evidence>
<evidence type="ECO:0000313" key="9">
    <source>
        <dbReference type="Proteomes" id="UP000254848"/>
    </source>
</evidence>